<dbReference type="OrthoDB" id="19092at2759"/>
<feature type="compositionally biased region" description="Polar residues" evidence="1">
    <location>
        <begin position="255"/>
        <end position="264"/>
    </location>
</feature>
<feature type="region of interest" description="Disordered" evidence="1">
    <location>
        <begin position="742"/>
        <end position="849"/>
    </location>
</feature>
<feature type="compositionally biased region" description="Polar residues" evidence="1">
    <location>
        <begin position="273"/>
        <end position="293"/>
    </location>
</feature>
<sequence length="1809" mass="206607">MLTFVGDEGKNSGKVIQAFEEYCKALRNETYNRYKFFNRSQGEDEEFDRFLTDIKMLAKLCNFGVLEDSLVRNKIVSGIRDQTMQERLLRVPNLTLRKAETHCITSEASKFQLKDLRREMEVNSLRCRGNNSFKNDAIRNIGADNNNTSNNQDYNCLKCGRRHGPRSCPAYGIWSPGQRIDFSPTNEHNKKDYESQDESIPPMWTPKSANSSPVAERKEFRPVNFQSPVLSRRNRTSSENLGSKTQVQAPPWKNQDYSSDTGSAPTVDRRLPTSRSTPATGFSEFSSTSRLPKAQNPTITLLQKAREGQLPKGASYIDQEPRQYRLKNERPPLAGPGEISQYPYTSGYLSEPEPGAYDSDFTDYKYQTLDRRRPAPQDRSTEYISSTMPRPIVNRALKESGYESDSTLVFRRKEEAIAQQISPKEQREAYKFIQKGGDIPLHGLRKPAPERPKETEFVEFFPISPTLTRIRVHKNIKPQKEVLCYPVTVQHQDPNTFSAYKRIAPSSAIPTPPPIPPPSPPRRKSSRNNPTLRLVSTMKVKTEKSPLCKRHETCFTTTSNIDKSKVNYLKDKITCKLSPTPSKRSPSPKIRVVKKVTASADLKNKITSTLTTSKDVKTSARKIQSKTNVHNYVGRSKSTDSVRSTSKTTIGRSPVTSSMESLNLMRSSPKTFGSEKKKFDLNIKTKLVKSPDLMSPTEVKKASMMTLPQGTVYKKSNAVLASSKNSGKNKEFLPVKVGISDKGRNILKPNVPSSPKPKRASPCPSSSSSTKVRSLESLSSPKLPKKKCVIKPKNVSSKDYREIQKSKKEQINDEIKKDIKSSRPTSKSLEKIDGSRTSKRSDAKTKEDFDTTSILSDIRRQKNAIESNHFFQHLFLRDISPTWSNTSRNSWIVEKTNQLTRRRSSVPEPTVSAMKVYLKHTRPVSDSKFISLDIARLRSRSASPKSVTFDDSTKFESKPPKRSSSLPAKLIFSQTSRPISPVVEHKKFLSPPPSPKLCRSPSCRKIMQYKSLQVEKKQPEVPLYMCPSLNHSTTSLDSLRSEDYYKYFTDQVHGSRYYDKFKDLNQFYTEIEKVGQLEKVFSVKPRKKSETEIIDFDRWKEVRTRERAEQELGALYNQIKKEEKEKGFLYLPKDVQRYKWRKEYDIGLRIKEKSVDDIKGEFEKIKYEESDRENAKRRELAFLKDTYKPLWRGFSVANIASNITERRAHSEGRVKTARQRLIDSEKILNHGIGSKLWSSLSMEQVNILKEQLAEIYNNYPKHKEDYTIHVPKEKSKGYVPTLTVRRNSDSSDHMYKPSKTTKSSNMSENDKKMLSYTLSKELLEKISTQRKDLGLRLVVGKEVLGAVASAEANVKADLRKEEPKKPLVKTNALTNGKVASLSETESGSTDESTRTVICTGKKEDVKKKVEYFEQVKEHEPYVPTIHKPAETGIEVSEGNVHSAKDSERSHEKSLVQSKSVQSFKEYFGETDLMKFATIPLSATRKQKFIPKRPELRAIDISPIRSEMSVDTSNDSLYRSRSISPYFSEKRPVKTGEVSRLRNKFEFLEDIYGDTTLKRSRSESDLNTVYPHFSLGHVDNLRRKYEYPAYSGRGRSRTRRGGVVSPVFLRAEDRFMPHINIISKIASLYTRKNIKNGTKGHRKSIEELAEIFGCPVGEVEKLREKFDSQEDISLVGHMYTSSPSIRELRDIAPYLTADWTAHRYPRLEDNTRSLSSPEHSVASKDTSLLRKNKQRPKSTSPTPKPTKSSSILKPIQQKQRSTDFLKNQKYDPKIHEPIARYQPKDVSRMRIVLWKLFKIKVLGNDTPTVL</sequence>
<accession>A0A9N9T1U5</accession>
<gene>
    <name evidence="2" type="ORF">DIABBA_LOCUS6158</name>
</gene>
<feature type="compositionally biased region" description="Basic and acidic residues" evidence="1">
    <location>
        <begin position="828"/>
        <end position="849"/>
    </location>
</feature>
<feature type="region of interest" description="Disordered" evidence="1">
    <location>
        <begin position="635"/>
        <end position="660"/>
    </location>
</feature>
<feature type="region of interest" description="Disordered" evidence="1">
    <location>
        <begin position="943"/>
        <end position="965"/>
    </location>
</feature>
<evidence type="ECO:0000313" key="2">
    <source>
        <dbReference type="EMBL" id="CAG9832705.1"/>
    </source>
</evidence>
<feature type="compositionally biased region" description="Polar residues" evidence="1">
    <location>
        <begin position="1298"/>
        <end position="1307"/>
    </location>
</feature>
<reference evidence="2" key="1">
    <citation type="submission" date="2022-01" db="EMBL/GenBank/DDBJ databases">
        <authorList>
            <person name="King R."/>
        </authorList>
    </citation>
    <scope>NUCLEOTIDE SEQUENCE</scope>
</reference>
<feature type="compositionally biased region" description="Low complexity" evidence="1">
    <location>
        <begin position="760"/>
        <end position="782"/>
    </location>
</feature>
<feature type="compositionally biased region" description="Pro residues" evidence="1">
    <location>
        <begin position="510"/>
        <end position="520"/>
    </location>
</feature>
<feature type="compositionally biased region" description="Polar residues" evidence="1">
    <location>
        <begin position="237"/>
        <end position="248"/>
    </location>
</feature>
<feature type="region of interest" description="Disordered" evidence="1">
    <location>
        <begin position="175"/>
        <end position="293"/>
    </location>
</feature>
<keyword evidence="3" id="KW-1185">Reference proteome</keyword>
<feature type="region of interest" description="Disordered" evidence="1">
    <location>
        <begin position="1709"/>
        <end position="1767"/>
    </location>
</feature>
<dbReference type="EMBL" id="OU898279">
    <property type="protein sequence ID" value="CAG9832705.1"/>
    <property type="molecule type" value="Genomic_DNA"/>
</dbReference>
<organism evidence="2 3">
    <name type="scientific">Diabrotica balteata</name>
    <name type="common">Banded cucumber beetle</name>
    <dbReference type="NCBI Taxonomy" id="107213"/>
    <lineage>
        <taxon>Eukaryota</taxon>
        <taxon>Metazoa</taxon>
        <taxon>Ecdysozoa</taxon>
        <taxon>Arthropoda</taxon>
        <taxon>Hexapoda</taxon>
        <taxon>Insecta</taxon>
        <taxon>Pterygota</taxon>
        <taxon>Neoptera</taxon>
        <taxon>Endopterygota</taxon>
        <taxon>Coleoptera</taxon>
        <taxon>Polyphaga</taxon>
        <taxon>Cucujiformia</taxon>
        <taxon>Chrysomeloidea</taxon>
        <taxon>Chrysomelidae</taxon>
        <taxon>Galerucinae</taxon>
        <taxon>Diabroticina</taxon>
        <taxon>Diabroticites</taxon>
        <taxon>Diabrotica</taxon>
    </lineage>
</organism>
<proteinExistence type="predicted"/>
<feature type="compositionally biased region" description="Polar residues" evidence="1">
    <location>
        <begin position="1711"/>
        <end position="1725"/>
    </location>
</feature>
<feature type="compositionally biased region" description="Basic and acidic residues" evidence="1">
    <location>
        <begin position="796"/>
        <end position="821"/>
    </location>
</feature>
<evidence type="ECO:0000313" key="3">
    <source>
        <dbReference type="Proteomes" id="UP001153709"/>
    </source>
</evidence>
<feature type="compositionally biased region" description="Low complexity" evidence="1">
    <location>
        <begin position="1736"/>
        <end position="1749"/>
    </location>
</feature>
<dbReference type="PANTHER" id="PTHR33198:SF20">
    <property type="entry name" value="RETROTRANSPOSON GAG DOMAIN-CONTAINING PROTEIN"/>
    <property type="match status" value="1"/>
</dbReference>
<protein>
    <submittedName>
        <fullName evidence="2">Uncharacterized protein</fullName>
    </submittedName>
</protein>
<feature type="compositionally biased region" description="Polar residues" evidence="1">
    <location>
        <begin position="639"/>
        <end position="660"/>
    </location>
</feature>
<dbReference type="Proteomes" id="UP001153709">
    <property type="component" value="Chromosome 4"/>
</dbReference>
<name>A0A9N9T1U5_DIABA</name>
<dbReference type="PANTHER" id="PTHR33198">
    <property type="entry name" value="ANK_REP_REGION DOMAIN-CONTAINING PROTEIN-RELATED"/>
    <property type="match status" value="1"/>
</dbReference>
<feature type="region of interest" description="Disordered" evidence="1">
    <location>
        <begin position="327"/>
        <end position="361"/>
    </location>
</feature>
<evidence type="ECO:0000256" key="1">
    <source>
        <dbReference type="SAM" id="MobiDB-lite"/>
    </source>
</evidence>
<feature type="compositionally biased region" description="Basic and acidic residues" evidence="1">
    <location>
        <begin position="1286"/>
        <end position="1295"/>
    </location>
</feature>
<feature type="region of interest" description="Disordered" evidence="1">
    <location>
        <begin position="505"/>
        <end position="531"/>
    </location>
</feature>
<feature type="region of interest" description="Disordered" evidence="1">
    <location>
        <begin position="1286"/>
        <end position="1308"/>
    </location>
</feature>